<dbReference type="Proteomes" id="UP000006228">
    <property type="component" value="Unassembled WGS sequence"/>
</dbReference>
<organism evidence="2 3">
    <name type="scientific">Vibrio sinaloensis DSM 21326</name>
    <dbReference type="NCBI Taxonomy" id="945550"/>
    <lineage>
        <taxon>Bacteria</taxon>
        <taxon>Pseudomonadati</taxon>
        <taxon>Pseudomonadota</taxon>
        <taxon>Gammaproteobacteria</taxon>
        <taxon>Vibrionales</taxon>
        <taxon>Vibrionaceae</taxon>
        <taxon>Vibrio</taxon>
        <taxon>Vibrio oreintalis group</taxon>
    </lineage>
</organism>
<feature type="domain" description="SGNH hydrolase-type esterase" evidence="1">
    <location>
        <begin position="112"/>
        <end position="262"/>
    </location>
</feature>
<dbReference type="RefSeq" id="WP_008081320.1">
    <property type="nucleotide sequence ID" value="NZ_AEVT01000117.1"/>
</dbReference>
<protein>
    <submittedName>
        <fullName evidence="2">Lysophospholipase L1</fullName>
    </submittedName>
</protein>
<accession>E8MD12</accession>
<dbReference type="CDD" id="cd01828">
    <property type="entry name" value="sialate_O-acetylesterase_like2"/>
    <property type="match status" value="1"/>
</dbReference>
<dbReference type="eggNOG" id="COG2755">
    <property type="taxonomic scope" value="Bacteria"/>
</dbReference>
<gene>
    <name evidence="2" type="ORF">VISI1226_15646</name>
</gene>
<dbReference type="OrthoDB" id="5624617at2"/>
<evidence type="ECO:0000259" key="1">
    <source>
        <dbReference type="Pfam" id="PF13472"/>
    </source>
</evidence>
<name>E8MD12_PHOS4</name>
<dbReference type="PANTHER" id="PTHR30383">
    <property type="entry name" value="THIOESTERASE 1/PROTEASE 1/LYSOPHOSPHOLIPASE L1"/>
    <property type="match status" value="1"/>
</dbReference>
<evidence type="ECO:0000313" key="2">
    <source>
        <dbReference type="EMBL" id="EGA68188.1"/>
    </source>
</evidence>
<dbReference type="EMBL" id="AEVT01000117">
    <property type="protein sequence ID" value="EGA68188.1"/>
    <property type="molecule type" value="Genomic_DNA"/>
</dbReference>
<reference evidence="2 3" key="1">
    <citation type="journal article" date="2012" name="Int. J. Syst. Evol. Microbiol.">
        <title>Vibrio caribbeanicus sp. nov., isolated from the marine sponge Scleritoderma cyanea.</title>
        <authorList>
            <person name="Hoffmann M."/>
            <person name="Monday S.R."/>
            <person name="Allard M.W."/>
            <person name="Strain E.A."/>
            <person name="Whittaker P."/>
            <person name="Naum M."/>
            <person name="McCarthy P.J."/>
            <person name="Lopez J.V."/>
            <person name="Fischer M."/>
            <person name="Brown E.W."/>
        </authorList>
    </citation>
    <scope>NUCLEOTIDE SEQUENCE [LARGE SCALE GENOMIC DNA]</scope>
    <source>
        <strain evidence="3">DSMZ 21326</strain>
    </source>
</reference>
<dbReference type="SUPFAM" id="SSF52266">
    <property type="entry name" value="SGNH hydrolase"/>
    <property type="match status" value="1"/>
</dbReference>
<dbReference type="GO" id="GO:0004622">
    <property type="term" value="F:phosphatidylcholine lysophospholipase activity"/>
    <property type="evidence" value="ECO:0007669"/>
    <property type="project" value="TreeGrafter"/>
</dbReference>
<proteinExistence type="predicted"/>
<dbReference type="InterPro" id="IPR036514">
    <property type="entry name" value="SGNH_hydro_sf"/>
</dbReference>
<dbReference type="Pfam" id="PF13472">
    <property type="entry name" value="Lipase_GDSL_2"/>
    <property type="match status" value="1"/>
</dbReference>
<dbReference type="InterPro" id="IPR013830">
    <property type="entry name" value="SGNH_hydro"/>
</dbReference>
<sequence length="276" mass="31322">MTDDQLLAELKQNACLDLVKLYHANPQASLYALLERLYQLRQQHQLTTRISPFISEIESITQGLQPEQISAERFAEICQALDLNQRAHKMSRFILTQDNHSAFAKPVDLVMFGDSITEWGPWHDALPNIPLSNRGLAGDTTAGMVQRLETTTLHQPKLVCVMAGINDLAQGYSVEHISHNYAKMVDFWCAQDIEVWVQSTLYVGERMAALNPKVTQLNQQLQQMCEQKQVRFLDLNQVICPQQVLPLDSSCDDLHLNSTAYKKWLHTLTPLLAQAL</sequence>
<dbReference type="Gene3D" id="3.40.50.1110">
    <property type="entry name" value="SGNH hydrolase"/>
    <property type="match status" value="1"/>
</dbReference>
<dbReference type="AlphaFoldDB" id="E8MD12"/>
<evidence type="ECO:0000313" key="3">
    <source>
        <dbReference type="Proteomes" id="UP000006228"/>
    </source>
</evidence>
<dbReference type="InterPro" id="IPR051532">
    <property type="entry name" value="Ester_Hydrolysis_Enzymes"/>
</dbReference>
<comment type="caution">
    <text evidence="2">The sequence shown here is derived from an EMBL/GenBank/DDBJ whole genome shotgun (WGS) entry which is preliminary data.</text>
</comment>
<dbReference type="PANTHER" id="PTHR30383:SF5">
    <property type="entry name" value="SGNH HYDROLASE-TYPE ESTERASE DOMAIN-CONTAINING PROTEIN"/>
    <property type="match status" value="1"/>
</dbReference>
<dbReference type="GeneID" id="95571424"/>